<dbReference type="InterPro" id="IPR003591">
    <property type="entry name" value="Leu-rich_rpt_typical-subtyp"/>
</dbReference>
<feature type="domain" description="Disease resistance N-terminal" evidence="7">
    <location>
        <begin position="39"/>
        <end position="101"/>
    </location>
</feature>
<dbReference type="InterPro" id="IPR027417">
    <property type="entry name" value="P-loop_NTPase"/>
</dbReference>
<dbReference type="InterPro" id="IPR002182">
    <property type="entry name" value="NB-ARC"/>
</dbReference>
<keyword evidence="3" id="KW-0547">Nucleotide-binding</keyword>
<proteinExistence type="predicted"/>
<dbReference type="Gene3D" id="1.20.5.4130">
    <property type="match status" value="1"/>
</dbReference>
<dbReference type="Gene3D" id="3.40.50.300">
    <property type="entry name" value="P-loop containing nucleotide triphosphate hydrolases"/>
    <property type="match status" value="2"/>
</dbReference>
<organism evidence="10 11">
    <name type="scientific">Trifolium subterraneum</name>
    <name type="common">Subterranean clover</name>
    <dbReference type="NCBI Taxonomy" id="3900"/>
    <lineage>
        <taxon>Eukaryota</taxon>
        <taxon>Viridiplantae</taxon>
        <taxon>Streptophyta</taxon>
        <taxon>Embryophyta</taxon>
        <taxon>Tracheophyta</taxon>
        <taxon>Spermatophyta</taxon>
        <taxon>Magnoliopsida</taxon>
        <taxon>eudicotyledons</taxon>
        <taxon>Gunneridae</taxon>
        <taxon>Pentapetalae</taxon>
        <taxon>rosids</taxon>
        <taxon>fabids</taxon>
        <taxon>Fabales</taxon>
        <taxon>Fabaceae</taxon>
        <taxon>Papilionoideae</taxon>
        <taxon>50 kb inversion clade</taxon>
        <taxon>NPAAA clade</taxon>
        <taxon>Hologalegina</taxon>
        <taxon>IRL clade</taxon>
        <taxon>Trifolieae</taxon>
        <taxon>Trifolium</taxon>
    </lineage>
</organism>
<dbReference type="Gene3D" id="3.80.10.10">
    <property type="entry name" value="Ribonuclease Inhibitor"/>
    <property type="match status" value="3"/>
</dbReference>
<dbReference type="EMBL" id="DF973708">
    <property type="protein sequence ID" value="GAU38253.1"/>
    <property type="molecule type" value="Genomic_DNA"/>
</dbReference>
<dbReference type="Pfam" id="PF00931">
    <property type="entry name" value="NB-ARC"/>
    <property type="match status" value="2"/>
</dbReference>
<dbReference type="FunFam" id="3.40.50.300:FF:001091">
    <property type="entry name" value="Probable disease resistance protein At1g61300"/>
    <property type="match status" value="1"/>
</dbReference>
<accession>A0A2Z6N823</accession>
<sequence length="1662" mass="189520">MAATLVGGAFLSASVQTMIDKLTSTEFRDFINNKRLNVPLLKQLQTTLLVLQAVLDDAEEKQINNRAVKQWLDDLKDAIYDAEDLLNQISYESLRCKVENTEAANKTNQVWNFLSSPFKNLYGEINSQMKIMCDSLQLFAQHKDILGLKIKTGRVSHRTPSSSMVNESFIVGRKDDKETIMSTLLSASGTSNNNIAVVAILGMGGVGKTTLAQLVYNDEKVQQHFDLKAWACVSEDFDILRVTKTLLESVTSRSCDNNNLDFIRVELMKNLSDKRFLFVLDDLWNDNYNDWDELVTPLIKGSYGSRIIITTRQQKVAEVAHTFPIHKLELLSNEDSWSLLSKHAFGNEVFCGIKYLKLEEIGRKIARKCGGLPIAAKTLGGLLRSKVDIKQWTAVLNSDIWSLPNDNILPALLLSYQYLSSQLKRCFAYCSIFPKDYPLDRKQLVLLWMAEGFLDHSQEGKAMEEVGDECFAELLSRSLIQQLLDDSNEQKFAMHDLVNDLATVVSGKSCYRLDFSGDTTENVRHLSYKQELYDTANKFKTFYKFNSLRSFLPIGSRMIYNLSNKVVDDLLPTLGKLRVLSLSKYCNITMLPDSIGSLVQLRYLDLSQTEITSLPDMVCNLYYLQTLNLSQCSNLTKLPEHVGKLINLRHLDIDFTSIKEMPKQIVELENLQTLTVFVVGKQNVGVSVRELGRFCKIQGKLFIKNLHNVIDVVEAYDSNLKSKENIDELALQWGDETDDSLKGKDVLQMLEPSTNLKKLSIFFYGGTSFPRWLGDSSFFNMVSLCIDSCAYCVTLPPLGQLPSLKDLKIGRMTILETIGQEFYGKAEGGSYSSFQPFSSLEILVFEKMTNWKEWLPFQDDIFPFPRLKTLKLSKCPELRGYFPRHLPSIEEIEIYACDHLLETPPTHQWLSTIKNIVIEGDSDVESNTKSTQCLLLESDSPCLLQDITINSCHMLLSVPKMIVNSTGLRELYLHGIKTLTALPNKGLPTSLQSLRIYDCDNLTFLPPETWKNYTSLATLELRNSCGSLTSFPLNCFPKLQSLDICECRSLESIFISETSPFSFSTLQYLDVSSCEALRSLPERMDTLTALEYLTLFGFPKLKLPVFLPPNLQSIEVCSMRITKPLTEWGLHGFTALSTMSIGGDDIVNMFLKEQKLPISLVTLTIKILKKTKSLEENGLRHLSSLENLCFKFCLELVSFPETTMPSSLKSLCFFECPRLESLSEDSLPSSFKLLCIFECPLLEERCFAYCSIFPKDYALDRKWLVLLWMAEGFLEHSQGEEAMEQVGDEYFAELLSRSLIQQLHVVQEKKAGCLLAMTLVLDTHKNKVISVRRAEIFLAMTQALNTQKSKGILERRESYRFKSNEGVHPLRFQTPTAEISRLWSVGKQFNGKEPRLNRWCYHEIITRMYFNYFYGWKMTRDTMLENEESPNQPGKLVPPYMSMLNFFRKWLDDLKDAVFDADDLLNEISYDSLRCKVEENTESANKTNQVWNFLSSPFKTFYREINSQMKIMCESLQLFARHKDILGLQTKSARVSHRTPSSSVVNESVMVGRKDDKETIMNMLLSDNVAAILGMGGVGKTTVAQLVYNDKEVLENFDLKAWAYFREHKHAFGSEDIKKVWWIAISCENTRRTFAFKAMLGNYAKFPHIIRFVEEQNNAEAH</sequence>
<dbReference type="PANTHER" id="PTHR36766:SF40">
    <property type="entry name" value="DISEASE RESISTANCE PROTEIN RGA3"/>
    <property type="match status" value="1"/>
</dbReference>
<dbReference type="InterPro" id="IPR056789">
    <property type="entry name" value="LRR_R13L1-DRL21"/>
</dbReference>
<dbReference type="Gene3D" id="1.10.8.430">
    <property type="entry name" value="Helical domain of apoptotic protease-activating factors"/>
    <property type="match status" value="1"/>
</dbReference>
<keyword evidence="2" id="KW-0677">Repeat</keyword>
<protein>
    <submittedName>
        <fullName evidence="10">Uncharacterized protein</fullName>
    </submittedName>
</protein>
<dbReference type="Pfam" id="PF25019">
    <property type="entry name" value="LRR_R13L1-DRL21"/>
    <property type="match status" value="1"/>
</dbReference>
<evidence type="ECO:0000256" key="2">
    <source>
        <dbReference type="ARBA" id="ARBA00022737"/>
    </source>
</evidence>
<feature type="domain" description="Disease resistance protein winged helix" evidence="8">
    <location>
        <begin position="1252"/>
        <end position="1304"/>
    </location>
</feature>
<keyword evidence="1" id="KW-0433">Leucine-rich repeat</keyword>
<feature type="domain" description="R13L1/DRL21-like LRR repeat region" evidence="9">
    <location>
        <begin position="689"/>
        <end position="812"/>
    </location>
</feature>
<dbReference type="FunFam" id="1.10.10.10:FF:000322">
    <property type="entry name" value="Probable disease resistance protein At1g63360"/>
    <property type="match status" value="1"/>
</dbReference>
<evidence type="ECO:0000259" key="8">
    <source>
        <dbReference type="Pfam" id="PF23559"/>
    </source>
</evidence>
<dbReference type="GO" id="GO:0006952">
    <property type="term" value="P:defense response"/>
    <property type="evidence" value="ECO:0007669"/>
    <property type="project" value="UniProtKB-KW"/>
</dbReference>
<keyword evidence="5" id="KW-0067">ATP-binding</keyword>
<dbReference type="GO" id="GO:0005524">
    <property type="term" value="F:ATP binding"/>
    <property type="evidence" value="ECO:0007669"/>
    <property type="project" value="UniProtKB-KW"/>
</dbReference>
<dbReference type="InterPro" id="IPR036388">
    <property type="entry name" value="WH-like_DNA-bd_sf"/>
</dbReference>
<dbReference type="GO" id="GO:0043531">
    <property type="term" value="F:ADP binding"/>
    <property type="evidence" value="ECO:0007669"/>
    <property type="project" value="InterPro"/>
</dbReference>
<keyword evidence="4" id="KW-0611">Plant defense</keyword>
<evidence type="ECO:0000256" key="5">
    <source>
        <dbReference type="ARBA" id="ARBA00022840"/>
    </source>
</evidence>
<dbReference type="OrthoDB" id="1432172at2759"/>
<keyword evidence="11" id="KW-1185">Reference proteome</keyword>
<dbReference type="InterPro" id="IPR032675">
    <property type="entry name" value="LRR_dom_sf"/>
</dbReference>
<evidence type="ECO:0000256" key="3">
    <source>
        <dbReference type="ARBA" id="ARBA00022741"/>
    </source>
</evidence>
<dbReference type="Pfam" id="PF23559">
    <property type="entry name" value="WHD_DRP"/>
    <property type="match status" value="2"/>
</dbReference>
<reference evidence="11" key="1">
    <citation type="journal article" date="2017" name="Front. Plant Sci.">
        <title>Climate Clever Clovers: New Paradigm to Reduce the Environmental Footprint of Ruminants by Breeding Low Methanogenic Forages Utilizing Haplotype Variation.</title>
        <authorList>
            <person name="Kaur P."/>
            <person name="Appels R."/>
            <person name="Bayer P.E."/>
            <person name="Keeble-Gagnere G."/>
            <person name="Wang J."/>
            <person name="Hirakawa H."/>
            <person name="Shirasawa K."/>
            <person name="Vercoe P."/>
            <person name="Stefanova K."/>
            <person name="Durmic Z."/>
            <person name="Nichols P."/>
            <person name="Revell C."/>
            <person name="Isobe S.N."/>
            <person name="Edwards D."/>
            <person name="Erskine W."/>
        </authorList>
    </citation>
    <scope>NUCLEOTIDE SEQUENCE [LARGE SCALE GENOMIC DNA]</scope>
    <source>
        <strain evidence="11">cv. Daliak</strain>
    </source>
</reference>
<dbReference type="SMART" id="SM00369">
    <property type="entry name" value="LRR_TYP"/>
    <property type="match status" value="3"/>
</dbReference>
<evidence type="ECO:0000256" key="1">
    <source>
        <dbReference type="ARBA" id="ARBA00022614"/>
    </source>
</evidence>
<feature type="domain" description="NB-ARC" evidence="6">
    <location>
        <begin position="175"/>
        <end position="348"/>
    </location>
</feature>
<dbReference type="PRINTS" id="PR00364">
    <property type="entry name" value="DISEASERSIST"/>
</dbReference>
<name>A0A2Z6N823_TRISU</name>
<evidence type="ECO:0000313" key="11">
    <source>
        <dbReference type="Proteomes" id="UP000242715"/>
    </source>
</evidence>
<dbReference type="Gene3D" id="1.10.10.10">
    <property type="entry name" value="Winged helix-like DNA-binding domain superfamily/Winged helix DNA-binding domain"/>
    <property type="match status" value="2"/>
</dbReference>
<dbReference type="Proteomes" id="UP000242715">
    <property type="component" value="Unassembled WGS sequence"/>
</dbReference>
<gene>
    <name evidence="10" type="ORF">TSUD_119330</name>
</gene>
<dbReference type="SUPFAM" id="SSF52540">
    <property type="entry name" value="P-loop containing nucleoside triphosphate hydrolases"/>
    <property type="match status" value="2"/>
</dbReference>
<dbReference type="PANTHER" id="PTHR36766">
    <property type="entry name" value="PLANT BROAD-SPECTRUM MILDEW RESISTANCE PROTEIN RPW8"/>
    <property type="match status" value="1"/>
</dbReference>
<dbReference type="InterPro" id="IPR041118">
    <property type="entry name" value="Rx_N"/>
</dbReference>
<dbReference type="Pfam" id="PF18052">
    <property type="entry name" value="Rx_N"/>
    <property type="match status" value="1"/>
</dbReference>
<dbReference type="InterPro" id="IPR058922">
    <property type="entry name" value="WHD_DRP"/>
</dbReference>
<evidence type="ECO:0000259" key="7">
    <source>
        <dbReference type="Pfam" id="PF18052"/>
    </source>
</evidence>
<evidence type="ECO:0000313" key="10">
    <source>
        <dbReference type="EMBL" id="GAU38253.1"/>
    </source>
</evidence>
<evidence type="ECO:0000259" key="9">
    <source>
        <dbReference type="Pfam" id="PF25019"/>
    </source>
</evidence>
<dbReference type="GO" id="GO:0051707">
    <property type="term" value="P:response to other organism"/>
    <property type="evidence" value="ECO:0007669"/>
    <property type="project" value="UniProtKB-ARBA"/>
</dbReference>
<feature type="domain" description="Disease resistance protein winged helix" evidence="8">
    <location>
        <begin position="432"/>
        <end position="502"/>
    </location>
</feature>
<dbReference type="SUPFAM" id="SSF52058">
    <property type="entry name" value="L domain-like"/>
    <property type="match status" value="2"/>
</dbReference>
<feature type="domain" description="NB-ARC" evidence="6">
    <location>
        <begin position="1554"/>
        <end position="1603"/>
    </location>
</feature>
<dbReference type="InterPro" id="IPR042197">
    <property type="entry name" value="Apaf_helical"/>
</dbReference>
<evidence type="ECO:0000256" key="4">
    <source>
        <dbReference type="ARBA" id="ARBA00022821"/>
    </source>
</evidence>
<evidence type="ECO:0000259" key="6">
    <source>
        <dbReference type="Pfam" id="PF00931"/>
    </source>
</evidence>